<keyword evidence="2 7" id="KW-0378">Hydrolase</keyword>
<evidence type="ECO:0000256" key="4">
    <source>
        <dbReference type="ARBA" id="ARBA00022840"/>
    </source>
</evidence>
<feature type="domain" description="UvrD-like helicase ATP-binding" evidence="6">
    <location>
        <begin position="113"/>
        <end position="165"/>
    </location>
</feature>
<dbReference type="STRING" id="1658765.Msub_12646"/>
<evidence type="ECO:0000313" key="7">
    <source>
        <dbReference type="EMBL" id="KMQ76433.1"/>
    </source>
</evidence>
<reference evidence="7 8" key="1">
    <citation type="submission" date="2015-06" db="EMBL/GenBank/DDBJ databases">
        <title>Marinobacter subterrani, a genetically tractable neutrophilic iron-oxidizing strain isolated from the Soudan Iron Mine.</title>
        <authorList>
            <person name="Bonis B.M."/>
            <person name="Gralnick J.A."/>
        </authorList>
    </citation>
    <scope>NUCLEOTIDE SEQUENCE [LARGE SCALE GENOMIC DNA]</scope>
    <source>
        <strain evidence="7 8">JG233</strain>
    </source>
</reference>
<keyword evidence="8" id="KW-1185">Reference proteome</keyword>
<dbReference type="EMBL" id="LFBU01000001">
    <property type="protein sequence ID" value="KMQ76433.1"/>
    <property type="molecule type" value="Genomic_DNA"/>
</dbReference>
<evidence type="ECO:0000256" key="2">
    <source>
        <dbReference type="ARBA" id="ARBA00022801"/>
    </source>
</evidence>
<dbReference type="PANTHER" id="PTHR11070">
    <property type="entry name" value="UVRD / RECB / PCRA DNA HELICASE FAMILY MEMBER"/>
    <property type="match status" value="1"/>
</dbReference>
<dbReference type="PANTHER" id="PTHR11070:SF2">
    <property type="entry name" value="ATP-DEPENDENT DNA HELICASE SRS2"/>
    <property type="match status" value="1"/>
</dbReference>
<evidence type="ECO:0000256" key="3">
    <source>
        <dbReference type="ARBA" id="ARBA00022806"/>
    </source>
</evidence>
<keyword evidence="1" id="KW-0547">Nucleotide-binding</keyword>
<dbReference type="Gene3D" id="3.40.50.300">
    <property type="entry name" value="P-loop containing nucleotide triphosphate hydrolases"/>
    <property type="match status" value="1"/>
</dbReference>
<keyword evidence="4" id="KW-0067">ATP-binding</keyword>
<gene>
    <name evidence="7" type="ORF">Msub_12646</name>
</gene>
<keyword evidence="3 7" id="KW-0347">Helicase</keyword>
<proteinExistence type="predicted"/>
<dbReference type="GO" id="GO:0005524">
    <property type="term" value="F:ATP binding"/>
    <property type="evidence" value="ECO:0007669"/>
    <property type="project" value="UniProtKB-KW"/>
</dbReference>
<comment type="caution">
    <text evidence="7">The sequence shown here is derived from an EMBL/GenBank/DDBJ whole genome shotgun (WGS) entry which is preliminary data.</text>
</comment>
<dbReference type="GO" id="GO:0003677">
    <property type="term" value="F:DNA binding"/>
    <property type="evidence" value="ECO:0007669"/>
    <property type="project" value="InterPro"/>
</dbReference>
<dbReference type="AlphaFoldDB" id="A0A0J7JD50"/>
<dbReference type="InterPro" id="IPR027417">
    <property type="entry name" value="P-loop_NTPase"/>
</dbReference>
<evidence type="ECO:0000256" key="1">
    <source>
        <dbReference type="ARBA" id="ARBA00022741"/>
    </source>
</evidence>
<dbReference type="OrthoDB" id="7211215at2"/>
<dbReference type="GO" id="GO:0016787">
    <property type="term" value="F:hydrolase activity"/>
    <property type="evidence" value="ECO:0007669"/>
    <property type="project" value="UniProtKB-KW"/>
</dbReference>
<organism evidence="7 8">
    <name type="scientific">Marinobacter subterrani</name>
    <dbReference type="NCBI Taxonomy" id="1658765"/>
    <lineage>
        <taxon>Bacteria</taxon>
        <taxon>Pseudomonadati</taxon>
        <taxon>Pseudomonadota</taxon>
        <taxon>Gammaproteobacteria</taxon>
        <taxon>Pseudomonadales</taxon>
        <taxon>Marinobacteraceae</taxon>
        <taxon>Marinobacter</taxon>
    </lineage>
</organism>
<accession>A0A0J7JD50</accession>
<dbReference type="Pfam" id="PF00580">
    <property type="entry name" value="UvrD-helicase"/>
    <property type="match status" value="1"/>
</dbReference>
<dbReference type="Proteomes" id="UP000036102">
    <property type="component" value="Unassembled WGS sequence"/>
</dbReference>
<dbReference type="InterPro" id="IPR000212">
    <property type="entry name" value="DNA_helicase_UvrD/REP"/>
</dbReference>
<dbReference type="GO" id="GO:0000725">
    <property type="term" value="P:recombinational repair"/>
    <property type="evidence" value="ECO:0007669"/>
    <property type="project" value="TreeGrafter"/>
</dbReference>
<dbReference type="InterPro" id="IPR014016">
    <property type="entry name" value="UvrD-like_ATP-bd"/>
</dbReference>
<evidence type="ECO:0000259" key="6">
    <source>
        <dbReference type="Pfam" id="PF00580"/>
    </source>
</evidence>
<dbReference type="PATRIC" id="fig|1658765.3.peg.2666"/>
<dbReference type="GO" id="GO:0043138">
    <property type="term" value="F:3'-5' DNA helicase activity"/>
    <property type="evidence" value="ECO:0007669"/>
    <property type="project" value="TreeGrafter"/>
</dbReference>
<dbReference type="RefSeq" id="WP_048496401.1">
    <property type="nucleotide sequence ID" value="NZ_LFBU01000001.1"/>
</dbReference>
<evidence type="ECO:0000313" key="8">
    <source>
        <dbReference type="Proteomes" id="UP000036102"/>
    </source>
</evidence>
<dbReference type="SUPFAM" id="SSF52540">
    <property type="entry name" value="P-loop containing nucleoside triphosphate hydrolases"/>
    <property type="match status" value="1"/>
</dbReference>
<protein>
    <recommendedName>
        <fullName evidence="5">DNA 3'-5' helicase II</fullName>
    </recommendedName>
</protein>
<sequence>MSVEAVLEAQRGLIVAPAGCGKTHLITDTLAVTPKKPYLVLTHTTAGVAALKQKLRRLLVPPQNYVVTTIDGWALRLASYFPSLCPLKSQPEQPKAFYPELRRTVLAALGTGQIQDIIKASYSRILVDEYQDCNMDQHQLIQALSSALPSVVFGDPMQCIFNFGGPMPRWNEDVREYFPVLKTLDFPWRWHNTGTLELGSWILQCREALLAGQKIDLNSCPKLVRFNEITGVSSTDSQSQRGAHYSLLKDNPNDSILVLGNSKNPTSRHNFAQQTRGLDVVEPVDLRDVIEAASRFDRSNGSHLVRNLLQACSGIMTNVETEKTMGRLDTIQSGRNRTPPNPVEFFLMRLAQEGRREDLLEALRQVENKAGVRVYRKAAFNALKDALQKAVDDPELSIRDAAAKIREQRRHQGDKRIPSRAIGSTLLLKGLECDHSLILDADDMNSKHLYVALSRGAKSITVFARSNIVGD</sequence>
<name>A0A0J7JD50_9GAMM</name>
<evidence type="ECO:0000256" key="5">
    <source>
        <dbReference type="ARBA" id="ARBA00034923"/>
    </source>
</evidence>